<evidence type="ECO:0000313" key="2">
    <source>
        <dbReference type="Proteomes" id="UP000549457"/>
    </source>
</evidence>
<evidence type="ECO:0000313" key="1">
    <source>
        <dbReference type="EMBL" id="MBB5224448.1"/>
    </source>
</evidence>
<gene>
    <name evidence="1" type="ORF">HNP73_004419</name>
</gene>
<name>A0A840SUP7_9RHOB</name>
<comment type="caution">
    <text evidence="1">The sequence shown here is derived from an EMBL/GenBank/DDBJ whole genome shotgun (WGS) entry which is preliminary data.</text>
</comment>
<organism evidence="1 2">
    <name type="scientific">Amaricoccus macauensis</name>
    <dbReference type="NCBI Taxonomy" id="57001"/>
    <lineage>
        <taxon>Bacteria</taxon>
        <taxon>Pseudomonadati</taxon>
        <taxon>Pseudomonadota</taxon>
        <taxon>Alphaproteobacteria</taxon>
        <taxon>Rhodobacterales</taxon>
        <taxon>Paracoccaceae</taxon>
        <taxon>Amaricoccus</taxon>
    </lineage>
</organism>
<accession>A0A840SUP7</accession>
<dbReference type="RefSeq" id="WP_184155166.1">
    <property type="nucleotide sequence ID" value="NZ_JACHFM010000008.1"/>
</dbReference>
<dbReference type="EMBL" id="JACHFM010000008">
    <property type="protein sequence ID" value="MBB5224448.1"/>
    <property type="molecule type" value="Genomic_DNA"/>
</dbReference>
<dbReference type="AlphaFoldDB" id="A0A840SUP7"/>
<protein>
    <submittedName>
        <fullName evidence="1">Phage terminase large subunit-like protein</fullName>
    </submittedName>
</protein>
<keyword evidence="2" id="KW-1185">Reference proteome</keyword>
<sequence>MTRYVLTVPYTFERNGQTETRFRRVGAIFENARRETGEVFLSVKLDFPVAATELVGFPPRPEDDPASDEVTQS</sequence>
<reference evidence="1 2" key="1">
    <citation type="submission" date="2020-08" db="EMBL/GenBank/DDBJ databases">
        <title>Genomic Encyclopedia of Type Strains, Phase IV (KMG-IV): sequencing the most valuable type-strain genomes for metagenomic binning, comparative biology and taxonomic classification.</title>
        <authorList>
            <person name="Goeker M."/>
        </authorList>
    </citation>
    <scope>NUCLEOTIDE SEQUENCE [LARGE SCALE GENOMIC DNA]</scope>
    <source>
        <strain evidence="1 2">DSM 101730</strain>
    </source>
</reference>
<dbReference type="Proteomes" id="UP000549457">
    <property type="component" value="Unassembled WGS sequence"/>
</dbReference>
<proteinExistence type="predicted"/>